<name>A0ACA9SKT6_9GLOM</name>
<protein>
    <submittedName>
        <fullName evidence="1">28078_t:CDS:1</fullName>
    </submittedName>
</protein>
<organism evidence="1 2">
    <name type="scientific">Racocetra persica</name>
    <dbReference type="NCBI Taxonomy" id="160502"/>
    <lineage>
        <taxon>Eukaryota</taxon>
        <taxon>Fungi</taxon>
        <taxon>Fungi incertae sedis</taxon>
        <taxon>Mucoromycota</taxon>
        <taxon>Glomeromycotina</taxon>
        <taxon>Glomeromycetes</taxon>
        <taxon>Diversisporales</taxon>
        <taxon>Gigasporaceae</taxon>
        <taxon>Racocetra</taxon>
    </lineage>
</organism>
<dbReference type="EMBL" id="CAJVQC010135604">
    <property type="protein sequence ID" value="CAG8842779.1"/>
    <property type="molecule type" value="Genomic_DNA"/>
</dbReference>
<gene>
    <name evidence="1" type="ORF">RPERSI_LOCUS32474</name>
</gene>
<accession>A0ACA9SKT6</accession>
<feature type="non-terminal residue" evidence="1">
    <location>
        <position position="1"/>
    </location>
</feature>
<comment type="caution">
    <text evidence="1">The sequence shown here is derived from an EMBL/GenBank/DDBJ whole genome shotgun (WGS) entry which is preliminary data.</text>
</comment>
<feature type="non-terminal residue" evidence="1">
    <location>
        <position position="120"/>
    </location>
</feature>
<reference evidence="1" key="1">
    <citation type="submission" date="2021-06" db="EMBL/GenBank/DDBJ databases">
        <authorList>
            <person name="Kallberg Y."/>
            <person name="Tangrot J."/>
            <person name="Rosling A."/>
        </authorList>
    </citation>
    <scope>NUCLEOTIDE SEQUENCE</scope>
    <source>
        <strain evidence="1">MA461A</strain>
    </source>
</reference>
<evidence type="ECO:0000313" key="1">
    <source>
        <dbReference type="EMBL" id="CAG8842779.1"/>
    </source>
</evidence>
<keyword evidence="2" id="KW-1185">Reference proteome</keyword>
<sequence>KQEILIEHTDELNKVQKSINKLKFTNPMSAQEYLNQDKDISIEEILDYDIIEKISLNNISKEKISIQDEDDTSTIHDDDEFFSNSNNSIQDILDTFNKLLFFLKYPPNNLEISKLEIESV</sequence>
<dbReference type="Proteomes" id="UP000789920">
    <property type="component" value="Unassembled WGS sequence"/>
</dbReference>
<proteinExistence type="predicted"/>
<evidence type="ECO:0000313" key="2">
    <source>
        <dbReference type="Proteomes" id="UP000789920"/>
    </source>
</evidence>